<name>A0A4Y2TLU9_ARAVE</name>
<keyword evidence="2" id="KW-1185">Reference proteome</keyword>
<dbReference type="AlphaFoldDB" id="A0A4Y2TLU9"/>
<protein>
    <submittedName>
        <fullName evidence="1">Uncharacterized protein</fullName>
    </submittedName>
</protein>
<reference evidence="1 2" key="1">
    <citation type="journal article" date="2019" name="Sci. Rep.">
        <title>Orb-weaving spider Araneus ventricosus genome elucidates the spidroin gene catalogue.</title>
        <authorList>
            <person name="Kono N."/>
            <person name="Nakamura H."/>
            <person name="Ohtoshi R."/>
            <person name="Moran D.A.P."/>
            <person name="Shinohara A."/>
            <person name="Yoshida Y."/>
            <person name="Fujiwara M."/>
            <person name="Mori M."/>
            <person name="Tomita M."/>
            <person name="Arakawa K."/>
        </authorList>
    </citation>
    <scope>NUCLEOTIDE SEQUENCE [LARGE SCALE GENOMIC DNA]</scope>
</reference>
<accession>A0A4Y2TLU9</accession>
<evidence type="ECO:0000313" key="2">
    <source>
        <dbReference type="Proteomes" id="UP000499080"/>
    </source>
</evidence>
<organism evidence="1 2">
    <name type="scientific">Araneus ventricosus</name>
    <name type="common">Orbweaver spider</name>
    <name type="synonym">Epeira ventricosa</name>
    <dbReference type="NCBI Taxonomy" id="182803"/>
    <lineage>
        <taxon>Eukaryota</taxon>
        <taxon>Metazoa</taxon>
        <taxon>Ecdysozoa</taxon>
        <taxon>Arthropoda</taxon>
        <taxon>Chelicerata</taxon>
        <taxon>Arachnida</taxon>
        <taxon>Araneae</taxon>
        <taxon>Araneomorphae</taxon>
        <taxon>Entelegynae</taxon>
        <taxon>Araneoidea</taxon>
        <taxon>Araneidae</taxon>
        <taxon>Araneus</taxon>
    </lineage>
</organism>
<gene>
    <name evidence="1" type="ORF">AVEN_4459_1</name>
</gene>
<proteinExistence type="predicted"/>
<dbReference type="EMBL" id="BGPR01029689">
    <property type="protein sequence ID" value="GBO01635.1"/>
    <property type="molecule type" value="Genomic_DNA"/>
</dbReference>
<dbReference type="Proteomes" id="UP000499080">
    <property type="component" value="Unassembled WGS sequence"/>
</dbReference>
<comment type="caution">
    <text evidence="1">The sequence shown here is derived from an EMBL/GenBank/DDBJ whole genome shotgun (WGS) entry which is preliminary data.</text>
</comment>
<evidence type="ECO:0000313" key="1">
    <source>
        <dbReference type="EMBL" id="GBO01635.1"/>
    </source>
</evidence>
<sequence>MFGKEVCEVKKDSCPLLVDSHLPIGSAEFTLTMSSDIHLQTWSVHLDTNTERLAVYSQVAKKAGLKGFGNLVLGKGKGLSQRFP</sequence>